<reference evidence="1 2" key="1">
    <citation type="journal article" date="2011" name="J. Bacteriol.">
        <title>Complete genome sequence of the industrial strain Ketogulonicigenium vulgare WSH-001.</title>
        <authorList>
            <person name="Liu L."/>
            <person name="Li Y."/>
            <person name="Zhang J."/>
            <person name="Zhou Z."/>
            <person name="Liu J."/>
            <person name="Li X."/>
            <person name="Zhou J."/>
            <person name="Du G."/>
            <person name="Wang L."/>
            <person name="Chen J."/>
        </authorList>
    </citation>
    <scope>NUCLEOTIDE SEQUENCE [LARGE SCALE GENOMIC DNA]</scope>
    <source>
        <strain evidence="1 2">WSH-001</strain>
    </source>
</reference>
<proteinExistence type="predicted"/>
<organism evidence="1 2">
    <name type="scientific">Ketogulonicigenium vulgare (strain WSH-001)</name>
    <dbReference type="NCBI Taxonomy" id="759362"/>
    <lineage>
        <taxon>Bacteria</taxon>
        <taxon>Pseudomonadati</taxon>
        <taxon>Pseudomonadota</taxon>
        <taxon>Alphaproteobacteria</taxon>
        <taxon>Rhodobacterales</taxon>
        <taxon>Roseobacteraceae</taxon>
        <taxon>Ketogulonicigenium</taxon>
    </lineage>
</organism>
<sequence length="99" mass="10449">MAPKSFHGLYRFVFEGCRGWCAVLGLYCGKIAGLSAALNPSGLKLEAAQLLRGLVSEVRMVRDRAAPSLHHIELVGDLACILALSAAHTKSPAGGGAFW</sequence>
<gene>
    <name evidence="1" type="ordered locus">KVU_2469</name>
</gene>
<dbReference type="KEGG" id="kvl:KVU_2469"/>
<dbReference type="EMBL" id="CP002018">
    <property type="protein sequence ID" value="AEM42308.1"/>
    <property type="molecule type" value="Genomic_DNA"/>
</dbReference>
<dbReference type="AlphaFoldDB" id="F9Y7L2"/>
<dbReference type="OrthoDB" id="7277848at2"/>
<name>F9Y7L2_KETVW</name>
<protein>
    <submittedName>
        <fullName evidence="1">Recombinase family protein</fullName>
    </submittedName>
</protein>
<dbReference type="Proteomes" id="UP000000692">
    <property type="component" value="Chromosome"/>
</dbReference>
<evidence type="ECO:0000313" key="2">
    <source>
        <dbReference type="Proteomes" id="UP000000692"/>
    </source>
</evidence>
<dbReference type="eggNOG" id="ENOG5030K0C">
    <property type="taxonomic scope" value="Bacteria"/>
</dbReference>
<accession>F9Y7L2</accession>
<evidence type="ECO:0000313" key="1">
    <source>
        <dbReference type="EMBL" id="AEM42308.1"/>
    </source>
</evidence>
<dbReference type="HOGENOM" id="CLU_181443_0_0_5"/>
<keyword evidence="2" id="KW-1185">Reference proteome</keyword>